<evidence type="ECO:0000256" key="1">
    <source>
        <dbReference type="ARBA" id="ARBA00023172"/>
    </source>
</evidence>
<dbReference type="GO" id="GO:0003677">
    <property type="term" value="F:DNA binding"/>
    <property type="evidence" value="ECO:0007669"/>
    <property type="project" value="InterPro"/>
</dbReference>
<dbReference type="GO" id="GO:0015074">
    <property type="term" value="P:DNA integration"/>
    <property type="evidence" value="ECO:0007669"/>
    <property type="project" value="InterPro"/>
</dbReference>
<dbReference type="RefSeq" id="WP_193150346.1">
    <property type="nucleotide sequence ID" value="NZ_CP041235.1"/>
</dbReference>
<reference evidence="3 4" key="1">
    <citation type="submission" date="2019-06" db="EMBL/GenBank/DDBJ databases">
        <title>Sulfurimonas gotlandica sp. nov., a chemoautotrophic and psychrotolerant epsilonproteobacterium isolated from a pelagic redoxcline, and an emended description of the genus Sulfurimonas.</title>
        <authorList>
            <person name="Wang S."/>
            <person name="Jiang L."/>
            <person name="Shao Z."/>
        </authorList>
    </citation>
    <scope>NUCLEOTIDE SEQUENCE [LARGE SCALE GENOMIC DNA]</scope>
    <source>
        <strain evidence="3 4">S2-6</strain>
    </source>
</reference>
<accession>A0A7M1B3U2</accession>
<name>A0A7M1B3U2_9BACT</name>
<dbReference type="InterPro" id="IPR002104">
    <property type="entry name" value="Integrase_catalytic"/>
</dbReference>
<dbReference type="AlphaFoldDB" id="A0A7M1B3U2"/>
<evidence type="ECO:0000313" key="3">
    <source>
        <dbReference type="EMBL" id="QOP44186.1"/>
    </source>
</evidence>
<sequence>MIKYSKNKNSQFYVQVDSSIYIIGMKGIAALKDVSFNTSCWIHFKKLVFEKQMKMLEIVEDIFGEERSVGLEKAIWVMTEMLMQENSKGVKEYFEYHAKLCFSQYWIHRYAYFEYHGFDITKGVFFRTKLDRIDTLPENVKYHILNIIGFGVKDDSLPLRIYPETRYDLKININNNGWKNISLDGKHNFKLEKNVKKTKKLLAKIKEQLLNHNPLSSITQDFEVSTGIIIMYALAIHPKLFNNSIKKILRNQMLNNEEISLSKALQFHIAQDTNLLHKVKKYHLEAYAELRKIVFKYQETQVKHFDVFNKIVISKVSKKYIIGYIKQNIWRTFTISLGIVSDDAIAREIKEFAIYSVSKGTSVKGEILSFFKYVKTRKKSFNLKASDIEYDDIVTWFDKRSKDKKLKGVKNDISSFYKYLINRAILNGSANIEKLKVIQKTLSSEIVIIDNEEESTLPLPEEVYLQIRYHIDEVSVDVKNAFLVISSTGCRPSELASINQNSLIFDKKLNCHILILSIEKQAKAYAKKGKKAIRKIPLYDNDVIKAIENQILISENIRKESKIDSIFVRKSLNYAHQVKYHIVSSKELIREISALIEKYDIRADIDSNLWHYTPYQMRAMIATTMVEDGHSPEEIKSFFGWLTLNTSEKAYAYVRTKKAEELNTDFFRDHFKVQFDNNLLSGYSKKDKEQMFVELYIHKRQMEYGECVRHPIMGECGKLQTADSCANCARLITDSKYLSSWQRLRNNQKSILNAFIEKVESEGCPKNEYETWSEYIIQKNRLDAYDNLVNRLIASLKGSACQH</sequence>
<evidence type="ECO:0000259" key="2">
    <source>
        <dbReference type="PROSITE" id="PS51898"/>
    </source>
</evidence>
<dbReference type="PROSITE" id="PS51898">
    <property type="entry name" value="TYR_RECOMBINASE"/>
    <property type="match status" value="1"/>
</dbReference>
<dbReference type="Gene3D" id="1.10.443.10">
    <property type="entry name" value="Intergrase catalytic core"/>
    <property type="match status" value="1"/>
</dbReference>
<dbReference type="KEGG" id="ssei:FJR45_09620"/>
<protein>
    <submittedName>
        <fullName evidence="3">Site-specific integrase</fullName>
    </submittedName>
</protein>
<gene>
    <name evidence="3" type="ORF">FJR45_09620</name>
</gene>
<dbReference type="InterPro" id="IPR013762">
    <property type="entry name" value="Integrase-like_cat_sf"/>
</dbReference>
<dbReference type="InterPro" id="IPR011010">
    <property type="entry name" value="DNA_brk_join_enz"/>
</dbReference>
<dbReference type="EMBL" id="CP041235">
    <property type="protein sequence ID" value="QOP44186.1"/>
    <property type="molecule type" value="Genomic_DNA"/>
</dbReference>
<dbReference type="Pfam" id="PF00589">
    <property type="entry name" value="Phage_integrase"/>
    <property type="match status" value="1"/>
</dbReference>
<keyword evidence="1" id="KW-0233">DNA recombination</keyword>
<dbReference type="Proteomes" id="UP000593719">
    <property type="component" value="Chromosome"/>
</dbReference>
<organism evidence="3 4">
    <name type="scientific">Sulfurimonas sediminis</name>
    <dbReference type="NCBI Taxonomy" id="2590020"/>
    <lineage>
        <taxon>Bacteria</taxon>
        <taxon>Pseudomonadati</taxon>
        <taxon>Campylobacterota</taxon>
        <taxon>Epsilonproteobacteria</taxon>
        <taxon>Campylobacterales</taxon>
        <taxon>Sulfurimonadaceae</taxon>
        <taxon>Sulfurimonas</taxon>
    </lineage>
</organism>
<feature type="domain" description="Tyr recombinase" evidence="2">
    <location>
        <begin position="454"/>
        <end position="664"/>
    </location>
</feature>
<dbReference type="SUPFAM" id="SSF56349">
    <property type="entry name" value="DNA breaking-rejoining enzymes"/>
    <property type="match status" value="1"/>
</dbReference>
<proteinExistence type="predicted"/>
<dbReference type="GO" id="GO:0006310">
    <property type="term" value="P:DNA recombination"/>
    <property type="evidence" value="ECO:0007669"/>
    <property type="project" value="UniProtKB-KW"/>
</dbReference>
<evidence type="ECO:0000313" key="4">
    <source>
        <dbReference type="Proteomes" id="UP000593719"/>
    </source>
</evidence>
<keyword evidence="4" id="KW-1185">Reference proteome</keyword>